<feature type="domain" description="Fatty acid hydroxylase" evidence="2">
    <location>
        <begin position="38"/>
        <end position="80"/>
    </location>
</feature>
<keyword evidence="1" id="KW-1133">Transmembrane helix</keyword>
<reference evidence="3" key="2">
    <citation type="journal article" date="2023" name="IMA Fungus">
        <title>Comparative genomic study of the Penicillium genus elucidates a diverse pangenome and 15 lateral gene transfer events.</title>
        <authorList>
            <person name="Petersen C."/>
            <person name="Sorensen T."/>
            <person name="Nielsen M.R."/>
            <person name="Sondergaard T.E."/>
            <person name="Sorensen J.L."/>
            <person name="Fitzpatrick D.A."/>
            <person name="Frisvad J.C."/>
            <person name="Nielsen K.L."/>
        </authorList>
    </citation>
    <scope>NUCLEOTIDE SEQUENCE</scope>
    <source>
        <strain evidence="3">IBT 3081</strain>
    </source>
</reference>
<evidence type="ECO:0000256" key="1">
    <source>
        <dbReference type="SAM" id="Phobius"/>
    </source>
</evidence>
<sequence>MTYKEPVVGSKETVWLTYDANKAPASLSWAWLPVEASLYGIILDFWFYWYHRVMHDVNGLWKFHRTNHLTKHPNPLLIIYADSEQVLRHCRLPVDGMVCDEPCGASWAQRSPLSRLATQPCDMVDADV</sequence>
<comment type="caution">
    <text evidence="3">The sequence shown here is derived from an EMBL/GenBank/DDBJ whole genome shotgun (WGS) entry which is preliminary data.</text>
</comment>
<evidence type="ECO:0000259" key="2">
    <source>
        <dbReference type="Pfam" id="PF04116"/>
    </source>
</evidence>
<dbReference type="EMBL" id="JAPZBT010000006">
    <property type="protein sequence ID" value="KAJ5356792.1"/>
    <property type="molecule type" value="Genomic_DNA"/>
</dbReference>
<proteinExistence type="predicted"/>
<dbReference type="OrthoDB" id="6354873at2759"/>
<keyword evidence="1" id="KW-0812">Transmembrane</keyword>
<evidence type="ECO:0000313" key="4">
    <source>
        <dbReference type="Proteomes" id="UP001147752"/>
    </source>
</evidence>
<organism evidence="3 4">
    <name type="scientific">Penicillium concentricum</name>
    <dbReference type="NCBI Taxonomy" id="293559"/>
    <lineage>
        <taxon>Eukaryota</taxon>
        <taxon>Fungi</taxon>
        <taxon>Dikarya</taxon>
        <taxon>Ascomycota</taxon>
        <taxon>Pezizomycotina</taxon>
        <taxon>Eurotiomycetes</taxon>
        <taxon>Eurotiomycetidae</taxon>
        <taxon>Eurotiales</taxon>
        <taxon>Aspergillaceae</taxon>
        <taxon>Penicillium</taxon>
    </lineage>
</organism>
<name>A0A9W9RAQ0_9EURO</name>
<dbReference type="GeneID" id="81468307"/>
<dbReference type="Pfam" id="PF04116">
    <property type="entry name" value="FA_hydroxylase"/>
    <property type="match status" value="1"/>
</dbReference>
<feature type="transmembrane region" description="Helical" evidence="1">
    <location>
        <begin position="29"/>
        <end position="50"/>
    </location>
</feature>
<gene>
    <name evidence="3" type="ORF">N7517_011401</name>
</gene>
<dbReference type="AlphaFoldDB" id="A0A9W9RAQ0"/>
<dbReference type="GO" id="GO:0008610">
    <property type="term" value="P:lipid biosynthetic process"/>
    <property type="evidence" value="ECO:0007669"/>
    <property type="project" value="InterPro"/>
</dbReference>
<dbReference type="GO" id="GO:0005506">
    <property type="term" value="F:iron ion binding"/>
    <property type="evidence" value="ECO:0007669"/>
    <property type="project" value="InterPro"/>
</dbReference>
<protein>
    <recommendedName>
        <fullName evidence="2">Fatty acid hydroxylase domain-containing protein</fullName>
    </recommendedName>
</protein>
<reference evidence="3" key="1">
    <citation type="submission" date="2022-12" db="EMBL/GenBank/DDBJ databases">
        <authorList>
            <person name="Petersen C."/>
        </authorList>
    </citation>
    <scope>NUCLEOTIDE SEQUENCE</scope>
    <source>
        <strain evidence="3">IBT 3081</strain>
    </source>
</reference>
<accession>A0A9W9RAQ0</accession>
<dbReference type="GO" id="GO:0016491">
    <property type="term" value="F:oxidoreductase activity"/>
    <property type="evidence" value="ECO:0007669"/>
    <property type="project" value="InterPro"/>
</dbReference>
<dbReference type="Proteomes" id="UP001147752">
    <property type="component" value="Unassembled WGS sequence"/>
</dbReference>
<keyword evidence="4" id="KW-1185">Reference proteome</keyword>
<keyword evidence="1" id="KW-0472">Membrane</keyword>
<dbReference type="RefSeq" id="XP_056574939.1">
    <property type="nucleotide sequence ID" value="XM_056729124.1"/>
</dbReference>
<evidence type="ECO:0000313" key="3">
    <source>
        <dbReference type="EMBL" id="KAJ5356792.1"/>
    </source>
</evidence>
<dbReference type="InterPro" id="IPR006694">
    <property type="entry name" value="Fatty_acid_hydroxylase"/>
</dbReference>